<accession>X1QJA2</accession>
<protein>
    <submittedName>
        <fullName evidence="1">Uncharacterized protein</fullName>
    </submittedName>
</protein>
<comment type="caution">
    <text evidence="1">The sequence shown here is derived from an EMBL/GenBank/DDBJ whole genome shotgun (WGS) entry which is preliminary data.</text>
</comment>
<sequence length="113" mass="12387">VEGQIERIGQSGLTEFDLMGRFGDKLENLIILGSSKVDRAVNQFQSTNSLKTALTLGISPAEMDILNRGPLEIPTIEEFGLGRQLNARRAGVPLTEPGKDEYQGWWAGLLDTD</sequence>
<gene>
    <name evidence="1" type="ORF">S06H3_62764</name>
</gene>
<proteinExistence type="predicted"/>
<reference evidence="1" key="1">
    <citation type="journal article" date="2014" name="Front. Microbiol.">
        <title>High frequency of phylogenetically diverse reductive dehalogenase-homologous genes in deep subseafloor sedimentary metagenomes.</title>
        <authorList>
            <person name="Kawai M."/>
            <person name="Futagami T."/>
            <person name="Toyoda A."/>
            <person name="Takaki Y."/>
            <person name="Nishi S."/>
            <person name="Hori S."/>
            <person name="Arai W."/>
            <person name="Tsubouchi T."/>
            <person name="Morono Y."/>
            <person name="Uchiyama I."/>
            <person name="Ito T."/>
            <person name="Fujiyama A."/>
            <person name="Inagaki F."/>
            <person name="Takami H."/>
        </authorList>
    </citation>
    <scope>NUCLEOTIDE SEQUENCE</scope>
    <source>
        <strain evidence="1">Expedition CK06-06</strain>
    </source>
</reference>
<dbReference type="EMBL" id="BARV01041473">
    <property type="protein sequence ID" value="GAI51075.1"/>
    <property type="molecule type" value="Genomic_DNA"/>
</dbReference>
<name>X1QJA2_9ZZZZ</name>
<organism evidence="1">
    <name type="scientific">marine sediment metagenome</name>
    <dbReference type="NCBI Taxonomy" id="412755"/>
    <lineage>
        <taxon>unclassified sequences</taxon>
        <taxon>metagenomes</taxon>
        <taxon>ecological metagenomes</taxon>
    </lineage>
</organism>
<evidence type="ECO:0000313" key="1">
    <source>
        <dbReference type="EMBL" id="GAI51075.1"/>
    </source>
</evidence>
<feature type="non-terminal residue" evidence="1">
    <location>
        <position position="1"/>
    </location>
</feature>
<dbReference type="AlphaFoldDB" id="X1QJA2"/>